<feature type="transmembrane region" description="Helical" evidence="7">
    <location>
        <begin position="379"/>
        <end position="396"/>
    </location>
</feature>
<feature type="transmembrane region" description="Helical" evidence="7">
    <location>
        <begin position="213"/>
        <end position="237"/>
    </location>
</feature>
<evidence type="ECO:0000313" key="8">
    <source>
        <dbReference type="EMBL" id="KAG8227181.1"/>
    </source>
</evidence>
<dbReference type="PANTHER" id="PTHR10332:SF80">
    <property type="entry name" value="EQUILIBRATIVE NUCLEOSIDE TRANSPORTER 2, ISOFORM A"/>
    <property type="match status" value="1"/>
</dbReference>
<name>A0A8K0NYX2_LADFU</name>
<evidence type="ECO:0000256" key="3">
    <source>
        <dbReference type="ARBA" id="ARBA00022448"/>
    </source>
</evidence>
<evidence type="ECO:0000256" key="6">
    <source>
        <dbReference type="ARBA" id="ARBA00023136"/>
    </source>
</evidence>
<dbReference type="EMBL" id="KZ308314">
    <property type="protein sequence ID" value="KAG8227181.1"/>
    <property type="molecule type" value="Genomic_DNA"/>
</dbReference>
<dbReference type="InterPro" id="IPR002259">
    <property type="entry name" value="Eqnu_transpt"/>
</dbReference>
<feature type="transmembrane region" description="Helical" evidence="7">
    <location>
        <begin position="122"/>
        <end position="142"/>
    </location>
</feature>
<evidence type="ECO:0000313" key="9">
    <source>
        <dbReference type="Proteomes" id="UP000792457"/>
    </source>
</evidence>
<feature type="transmembrane region" description="Helical" evidence="7">
    <location>
        <begin position="348"/>
        <end position="372"/>
    </location>
</feature>
<dbReference type="PANTHER" id="PTHR10332">
    <property type="entry name" value="EQUILIBRATIVE NUCLEOSIDE TRANSPORTER"/>
    <property type="match status" value="1"/>
</dbReference>
<proteinExistence type="inferred from homology"/>
<reference evidence="8" key="2">
    <citation type="submission" date="2017-10" db="EMBL/GenBank/DDBJ databases">
        <title>Ladona fulva Genome sequencing and assembly.</title>
        <authorList>
            <person name="Murali S."/>
            <person name="Richards S."/>
            <person name="Bandaranaike D."/>
            <person name="Bellair M."/>
            <person name="Blankenburg K."/>
            <person name="Chao H."/>
            <person name="Dinh H."/>
            <person name="Doddapaneni H."/>
            <person name="Dugan-Rocha S."/>
            <person name="Elkadiri S."/>
            <person name="Gnanaolivu R."/>
            <person name="Hernandez B."/>
            <person name="Skinner E."/>
            <person name="Javaid M."/>
            <person name="Lee S."/>
            <person name="Li M."/>
            <person name="Ming W."/>
            <person name="Munidasa M."/>
            <person name="Muniz J."/>
            <person name="Nguyen L."/>
            <person name="Hughes D."/>
            <person name="Osuji N."/>
            <person name="Pu L.-L."/>
            <person name="Puazo M."/>
            <person name="Qu C."/>
            <person name="Quiroz J."/>
            <person name="Raj R."/>
            <person name="Weissenberger G."/>
            <person name="Xin Y."/>
            <person name="Zou X."/>
            <person name="Han Y."/>
            <person name="Worley K."/>
            <person name="Muzny D."/>
            <person name="Gibbs R."/>
        </authorList>
    </citation>
    <scope>NUCLEOTIDE SEQUENCE</scope>
    <source>
        <strain evidence="8">Sampled in the wild</strain>
    </source>
</reference>
<feature type="transmembrane region" description="Helical" evidence="7">
    <location>
        <begin position="154"/>
        <end position="173"/>
    </location>
</feature>
<comment type="subcellular location">
    <subcellularLocation>
        <location evidence="1">Membrane</location>
        <topology evidence="1">Multi-pass membrane protein</topology>
    </subcellularLocation>
</comment>
<dbReference type="AlphaFoldDB" id="A0A8K0NYX2"/>
<evidence type="ECO:0008006" key="10">
    <source>
        <dbReference type="Google" id="ProtNLM"/>
    </source>
</evidence>
<feature type="transmembrane region" description="Helical" evidence="7">
    <location>
        <begin position="249"/>
        <end position="270"/>
    </location>
</feature>
<dbReference type="PIRSF" id="PIRSF016379">
    <property type="entry name" value="ENT"/>
    <property type="match status" value="1"/>
</dbReference>
<dbReference type="Proteomes" id="UP000792457">
    <property type="component" value="Unassembled WGS sequence"/>
</dbReference>
<sequence>MFDCVGKTAPLASVEDLSHHTTPCRTLDGPSEAILKREEDKKDKEDVDAIAGEGEMDTPHHFLCPKEKAAHDRFYVVYLIFLLHGMGTLMPWNMFITAKGYFVDYKMSKDYTGEESDYATNFLAYIGFAAQVPNLVFNWLNVFIQIGGNLTRRIVWSIFIEVLVFILTVVLAMTDSSAWPGIFFWTTMATVVLLNMACGIYQNSVYGMAAKLPFKYTGAVVLGSNISGTFTAIISIISLAVTPNVRTAAIYYFITALFILLACFDTYFALPLNRFYRYHELLNQKGHQSKLKENLGVLPQTPYFAIFKQCLPQLFNVFFVFFVSLAVFPAVHSDIQRSDPDFFIGEKYFTAVTCFLTFNLFAMLGCTTAAWIQWPGPKYLIVPVVLRVFFIPFFVVCNYHPQNLERVFPVLIHNDWAYWVAAILLGLTSGHFSSLAMMYYPRMVESHYKVTAGMYAAASLITGIFSGILFTMLFPWFVSEVSWELS</sequence>
<protein>
    <recommendedName>
        <fullName evidence="10">Equilibrative nucleoside transporter 1</fullName>
    </recommendedName>
</protein>
<organism evidence="8 9">
    <name type="scientific">Ladona fulva</name>
    <name type="common">Scarce chaser dragonfly</name>
    <name type="synonym">Libellula fulva</name>
    <dbReference type="NCBI Taxonomy" id="123851"/>
    <lineage>
        <taxon>Eukaryota</taxon>
        <taxon>Metazoa</taxon>
        <taxon>Ecdysozoa</taxon>
        <taxon>Arthropoda</taxon>
        <taxon>Hexapoda</taxon>
        <taxon>Insecta</taxon>
        <taxon>Pterygota</taxon>
        <taxon>Palaeoptera</taxon>
        <taxon>Odonata</taxon>
        <taxon>Epiprocta</taxon>
        <taxon>Anisoptera</taxon>
        <taxon>Libelluloidea</taxon>
        <taxon>Libellulidae</taxon>
        <taxon>Ladona</taxon>
    </lineage>
</organism>
<feature type="transmembrane region" description="Helical" evidence="7">
    <location>
        <begin position="75"/>
        <end position="102"/>
    </location>
</feature>
<keyword evidence="5 7" id="KW-1133">Transmembrane helix</keyword>
<dbReference type="GO" id="GO:0005886">
    <property type="term" value="C:plasma membrane"/>
    <property type="evidence" value="ECO:0007669"/>
    <property type="project" value="TreeGrafter"/>
</dbReference>
<dbReference type="OrthoDB" id="1856718at2759"/>
<evidence type="ECO:0000256" key="5">
    <source>
        <dbReference type="ARBA" id="ARBA00022989"/>
    </source>
</evidence>
<feature type="transmembrane region" description="Helical" evidence="7">
    <location>
        <begin position="179"/>
        <end position="201"/>
    </location>
</feature>
<evidence type="ECO:0000256" key="7">
    <source>
        <dbReference type="SAM" id="Phobius"/>
    </source>
</evidence>
<dbReference type="PRINTS" id="PR01130">
    <property type="entry name" value="DERENTRNSPRT"/>
</dbReference>
<evidence type="ECO:0000256" key="4">
    <source>
        <dbReference type="ARBA" id="ARBA00022692"/>
    </source>
</evidence>
<dbReference type="Pfam" id="PF01733">
    <property type="entry name" value="Nucleoside_tran"/>
    <property type="match status" value="1"/>
</dbReference>
<gene>
    <name evidence="8" type="ORF">J437_LFUL003387</name>
</gene>
<feature type="transmembrane region" description="Helical" evidence="7">
    <location>
        <begin position="310"/>
        <end position="328"/>
    </location>
</feature>
<dbReference type="GO" id="GO:0005337">
    <property type="term" value="F:nucleoside transmembrane transporter activity"/>
    <property type="evidence" value="ECO:0007669"/>
    <property type="project" value="InterPro"/>
</dbReference>
<evidence type="ECO:0000256" key="2">
    <source>
        <dbReference type="ARBA" id="ARBA00007965"/>
    </source>
</evidence>
<keyword evidence="6 7" id="KW-0472">Membrane</keyword>
<keyword evidence="4 7" id="KW-0812">Transmembrane</keyword>
<accession>A0A8K0NYX2</accession>
<feature type="transmembrane region" description="Helical" evidence="7">
    <location>
        <begin position="416"/>
        <end position="440"/>
    </location>
</feature>
<comment type="similarity">
    <text evidence="2">Belongs to the SLC29A/ENT transporter (TC 2.A.57) family.</text>
</comment>
<feature type="transmembrane region" description="Helical" evidence="7">
    <location>
        <begin position="452"/>
        <end position="478"/>
    </location>
</feature>
<reference evidence="8" key="1">
    <citation type="submission" date="2013-04" db="EMBL/GenBank/DDBJ databases">
        <authorList>
            <person name="Qu J."/>
            <person name="Murali S.C."/>
            <person name="Bandaranaike D."/>
            <person name="Bellair M."/>
            <person name="Blankenburg K."/>
            <person name="Chao H."/>
            <person name="Dinh H."/>
            <person name="Doddapaneni H."/>
            <person name="Downs B."/>
            <person name="Dugan-Rocha S."/>
            <person name="Elkadiri S."/>
            <person name="Gnanaolivu R.D."/>
            <person name="Hernandez B."/>
            <person name="Javaid M."/>
            <person name="Jayaseelan J.C."/>
            <person name="Lee S."/>
            <person name="Li M."/>
            <person name="Ming W."/>
            <person name="Munidasa M."/>
            <person name="Muniz J."/>
            <person name="Nguyen L."/>
            <person name="Ongeri F."/>
            <person name="Osuji N."/>
            <person name="Pu L.-L."/>
            <person name="Puazo M."/>
            <person name="Qu C."/>
            <person name="Quiroz J."/>
            <person name="Raj R."/>
            <person name="Weissenberger G."/>
            <person name="Xin Y."/>
            <person name="Zou X."/>
            <person name="Han Y."/>
            <person name="Richards S."/>
            <person name="Worley K."/>
            <person name="Muzny D."/>
            <person name="Gibbs R."/>
        </authorList>
    </citation>
    <scope>NUCLEOTIDE SEQUENCE</scope>
    <source>
        <strain evidence="8">Sampled in the wild</strain>
    </source>
</reference>
<keyword evidence="3" id="KW-0813">Transport</keyword>
<comment type="caution">
    <text evidence="8">The sequence shown here is derived from an EMBL/GenBank/DDBJ whole genome shotgun (WGS) entry which is preliminary data.</text>
</comment>
<keyword evidence="9" id="KW-1185">Reference proteome</keyword>
<evidence type="ECO:0000256" key="1">
    <source>
        <dbReference type="ARBA" id="ARBA00004141"/>
    </source>
</evidence>